<name>A0A0D2Q540_GOSRA</name>
<dbReference type="Proteomes" id="UP000032304">
    <property type="component" value="Chromosome 9"/>
</dbReference>
<organism evidence="1 2">
    <name type="scientific">Gossypium raimondii</name>
    <name type="common">Peruvian cotton</name>
    <name type="synonym">Gossypium klotzschianum subsp. raimondii</name>
    <dbReference type="NCBI Taxonomy" id="29730"/>
    <lineage>
        <taxon>Eukaryota</taxon>
        <taxon>Viridiplantae</taxon>
        <taxon>Streptophyta</taxon>
        <taxon>Embryophyta</taxon>
        <taxon>Tracheophyta</taxon>
        <taxon>Spermatophyta</taxon>
        <taxon>Magnoliopsida</taxon>
        <taxon>eudicotyledons</taxon>
        <taxon>Gunneridae</taxon>
        <taxon>Pentapetalae</taxon>
        <taxon>rosids</taxon>
        <taxon>malvids</taxon>
        <taxon>Malvales</taxon>
        <taxon>Malvaceae</taxon>
        <taxon>Malvoideae</taxon>
        <taxon>Gossypium</taxon>
    </lineage>
</organism>
<reference evidence="1 2" key="1">
    <citation type="journal article" date="2012" name="Nature">
        <title>Repeated polyploidization of Gossypium genomes and the evolution of spinnable cotton fibres.</title>
        <authorList>
            <person name="Paterson A.H."/>
            <person name="Wendel J.F."/>
            <person name="Gundlach H."/>
            <person name="Guo H."/>
            <person name="Jenkins J."/>
            <person name="Jin D."/>
            <person name="Llewellyn D."/>
            <person name="Showmaker K.C."/>
            <person name="Shu S."/>
            <person name="Udall J."/>
            <person name="Yoo M.J."/>
            <person name="Byers R."/>
            <person name="Chen W."/>
            <person name="Doron-Faigenboim A."/>
            <person name="Duke M.V."/>
            <person name="Gong L."/>
            <person name="Grimwood J."/>
            <person name="Grover C."/>
            <person name="Grupp K."/>
            <person name="Hu G."/>
            <person name="Lee T.H."/>
            <person name="Li J."/>
            <person name="Lin L."/>
            <person name="Liu T."/>
            <person name="Marler B.S."/>
            <person name="Page J.T."/>
            <person name="Roberts A.W."/>
            <person name="Romanel E."/>
            <person name="Sanders W.S."/>
            <person name="Szadkowski E."/>
            <person name="Tan X."/>
            <person name="Tang H."/>
            <person name="Xu C."/>
            <person name="Wang J."/>
            <person name="Wang Z."/>
            <person name="Zhang D."/>
            <person name="Zhang L."/>
            <person name="Ashrafi H."/>
            <person name="Bedon F."/>
            <person name="Bowers J.E."/>
            <person name="Brubaker C.L."/>
            <person name="Chee P.W."/>
            <person name="Das S."/>
            <person name="Gingle A.R."/>
            <person name="Haigler C.H."/>
            <person name="Harker D."/>
            <person name="Hoffmann L.V."/>
            <person name="Hovav R."/>
            <person name="Jones D.C."/>
            <person name="Lemke C."/>
            <person name="Mansoor S."/>
            <person name="ur Rahman M."/>
            <person name="Rainville L.N."/>
            <person name="Rambani A."/>
            <person name="Reddy U.K."/>
            <person name="Rong J.K."/>
            <person name="Saranga Y."/>
            <person name="Scheffler B.E."/>
            <person name="Scheffler J.A."/>
            <person name="Stelly D.M."/>
            <person name="Triplett B.A."/>
            <person name="Van Deynze A."/>
            <person name="Vaslin M.F."/>
            <person name="Waghmare V.N."/>
            <person name="Walford S.A."/>
            <person name="Wright R.J."/>
            <person name="Zaki E.A."/>
            <person name="Zhang T."/>
            <person name="Dennis E.S."/>
            <person name="Mayer K.F."/>
            <person name="Peterson D.G."/>
            <person name="Rokhsar D.S."/>
            <person name="Wang X."/>
            <person name="Schmutz J."/>
        </authorList>
    </citation>
    <scope>NUCLEOTIDE SEQUENCE [LARGE SCALE GENOMIC DNA]</scope>
</reference>
<proteinExistence type="predicted"/>
<dbReference type="Gramene" id="KJB53412">
    <property type="protein sequence ID" value="KJB53412"/>
    <property type="gene ID" value="B456_009G114400"/>
</dbReference>
<sequence>MSLLEKKRCPCGTHFWLPPPLPLLPKTHHFLLLHLTERNERRRIIEGLVGKMMTVKHQLLRKNDIKNKDQE</sequence>
<gene>
    <name evidence="1" type="ORF">B456_009G114400</name>
</gene>
<evidence type="ECO:0000313" key="2">
    <source>
        <dbReference type="Proteomes" id="UP000032304"/>
    </source>
</evidence>
<accession>A0A0D2Q540</accession>
<evidence type="ECO:0000313" key="1">
    <source>
        <dbReference type="EMBL" id="KJB53412.1"/>
    </source>
</evidence>
<keyword evidence="2" id="KW-1185">Reference proteome</keyword>
<dbReference type="AlphaFoldDB" id="A0A0D2Q540"/>
<dbReference type="EMBL" id="CM001748">
    <property type="protein sequence ID" value="KJB53412.1"/>
    <property type="molecule type" value="Genomic_DNA"/>
</dbReference>
<protein>
    <submittedName>
        <fullName evidence="1">Uncharacterized protein</fullName>
    </submittedName>
</protein>